<evidence type="ECO:0000256" key="8">
    <source>
        <dbReference type="ARBA" id="ARBA00023136"/>
    </source>
</evidence>
<dbReference type="Pfam" id="PF00153">
    <property type="entry name" value="Mito_carr"/>
    <property type="match status" value="2"/>
</dbReference>
<protein>
    <submittedName>
        <fullName evidence="15">Mitochondrial carrier 2</fullName>
    </submittedName>
</protein>
<reference evidence="12" key="1">
    <citation type="journal article" date="2014" name="PLoS ONE">
        <title>Transcriptome-Based Identification of ABC Transporters in the Western Tarnished Plant Bug Lygus hesperus.</title>
        <authorList>
            <person name="Hull J.J."/>
            <person name="Chaney K."/>
            <person name="Geib S.M."/>
            <person name="Fabrick J.A."/>
            <person name="Brent C.S."/>
            <person name="Walsh D."/>
            <person name="Lavine L.C."/>
        </authorList>
    </citation>
    <scope>NUCLEOTIDE SEQUENCE</scope>
</reference>
<keyword evidence="7" id="KW-0496">Mitochondrion</keyword>
<dbReference type="Gene3D" id="1.50.40.10">
    <property type="entry name" value="Mitochondrial carrier domain"/>
    <property type="match status" value="1"/>
</dbReference>
<evidence type="ECO:0000256" key="7">
    <source>
        <dbReference type="ARBA" id="ARBA00023128"/>
    </source>
</evidence>
<reference evidence="14" key="3">
    <citation type="submission" date="2014-09" db="EMBL/GenBank/DDBJ databases">
        <authorList>
            <person name="Magalhaes I.L.F."/>
            <person name="Oliveira U."/>
            <person name="Santos F.R."/>
            <person name="Vidigal T.H.D.A."/>
            <person name="Brescovit A.D."/>
            <person name="Santos A.J."/>
        </authorList>
    </citation>
    <scope>NUCLEOTIDE SEQUENCE</scope>
</reference>
<dbReference type="EMBL" id="GDHC01019007">
    <property type="protein sequence ID" value="JAP99621.1"/>
    <property type="molecule type" value="Transcribed_RNA"/>
</dbReference>
<evidence type="ECO:0000256" key="4">
    <source>
        <dbReference type="ARBA" id="ARBA00022737"/>
    </source>
</evidence>
<feature type="repeat" description="Solcar" evidence="9">
    <location>
        <begin position="120"/>
        <end position="209"/>
    </location>
</feature>
<dbReference type="PROSITE" id="PS50920">
    <property type="entry name" value="SOLCAR"/>
    <property type="match status" value="1"/>
</dbReference>
<dbReference type="PANTHER" id="PTHR10780">
    <property type="entry name" value="MITOCHONDRIAL CARRIER HOMOLOG"/>
    <property type="match status" value="1"/>
</dbReference>
<evidence type="ECO:0000256" key="11">
    <source>
        <dbReference type="SAM" id="Phobius"/>
    </source>
</evidence>
<reference evidence="15" key="4">
    <citation type="journal article" date="2016" name="Gigascience">
        <title>De novo construction of an expanded transcriptome assembly for the western tarnished plant bug, Lygus hesperus.</title>
        <authorList>
            <person name="Tassone E.E."/>
            <person name="Geib S.M."/>
            <person name="Hall B."/>
            <person name="Fabrick J.A."/>
            <person name="Brent C.S."/>
            <person name="Hull J.J."/>
        </authorList>
    </citation>
    <scope>NUCLEOTIDE SEQUENCE</scope>
</reference>
<accession>A0A0A9YYS4</accession>
<evidence type="ECO:0000256" key="5">
    <source>
        <dbReference type="ARBA" id="ARBA00022787"/>
    </source>
</evidence>
<evidence type="ECO:0000313" key="14">
    <source>
        <dbReference type="EMBL" id="JAG61268.1"/>
    </source>
</evidence>
<dbReference type="EMBL" id="GDHC01003750">
    <property type="protein sequence ID" value="JAQ14879.1"/>
    <property type="molecule type" value="Transcribed_RNA"/>
</dbReference>
<name>A0A0A9YYS4_LYGHE</name>
<keyword evidence="6 11" id="KW-1133">Transmembrane helix</keyword>
<evidence type="ECO:0000313" key="13">
    <source>
        <dbReference type="EMBL" id="JAG37372.1"/>
    </source>
</evidence>
<evidence type="ECO:0000256" key="3">
    <source>
        <dbReference type="ARBA" id="ARBA00022692"/>
    </source>
</evidence>
<keyword evidence="5" id="KW-1000">Mitochondrion outer membrane</keyword>
<dbReference type="InterPro" id="IPR018108">
    <property type="entry name" value="MCP_transmembrane"/>
</dbReference>
<evidence type="ECO:0000256" key="1">
    <source>
        <dbReference type="ARBA" id="ARBA00004374"/>
    </source>
</evidence>
<organism evidence="12">
    <name type="scientific">Lygus hesperus</name>
    <name type="common">Western plant bug</name>
    <dbReference type="NCBI Taxonomy" id="30085"/>
    <lineage>
        <taxon>Eukaryota</taxon>
        <taxon>Metazoa</taxon>
        <taxon>Ecdysozoa</taxon>
        <taxon>Arthropoda</taxon>
        <taxon>Hexapoda</taxon>
        <taxon>Insecta</taxon>
        <taxon>Pterygota</taxon>
        <taxon>Neoptera</taxon>
        <taxon>Paraneoptera</taxon>
        <taxon>Hemiptera</taxon>
        <taxon>Heteroptera</taxon>
        <taxon>Panheteroptera</taxon>
        <taxon>Cimicomorpha</taxon>
        <taxon>Miridae</taxon>
        <taxon>Mirini</taxon>
        <taxon>Lygus</taxon>
    </lineage>
</organism>
<comment type="similarity">
    <text evidence="2 10">Belongs to the mitochondrial carrier (TC 2.A.29) family.</text>
</comment>
<evidence type="ECO:0000256" key="6">
    <source>
        <dbReference type="ARBA" id="ARBA00022989"/>
    </source>
</evidence>
<proteinExistence type="inferred from homology"/>
<evidence type="ECO:0000313" key="12">
    <source>
        <dbReference type="EMBL" id="JAG37369.1"/>
    </source>
</evidence>
<dbReference type="PANTHER" id="PTHR10780:SF18">
    <property type="entry name" value="LD43650P"/>
    <property type="match status" value="1"/>
</dbReference>
<dbReference type="AlphaFoldDB" id="A0A0A9YYS4"/>
<evidence type="ECO:0000256" key="2">
    <source>
        <dbReference type="ARBA" id="ARBA00006375"/>
    </source>
</evidence>
<gene>
    <name evidence="16" type="primary">MTCH2_0</name>
    <name evidence="15" type="synonym">MTCH2_1</name>
    <name evidence="13" type="ORF">CM83_42516</name>
    <name evidence="12" type="ORF">CM83_42518</name>
    <name evidence="16" type="ORF">g.44639</name>
    <name evidence="15" type="ORF">g.44641</name>
</gene>
<sequence>MSSQPLSLSSLGIRLCVDTLTHPLEYAKFLIQIGHEPLAPYPTKTIFGRPTMGLPNVFKYVKYIKTMDGFSGCFRGVVPKLMGRTIGSAAATTAVSYLELDKKDGESEDEQKELSEDEKVSILRSSLVKDIAGRTCLVFVSHPFLVISNRMMAQFVGGEDVYSGFFSSIREILREQGISGFFSGVMPRWVGDLLYVGVSSLVIYGINNYLLADYEFKSFTTPSVQYLTSTLAYQFYVVSSCMSVNNCGLVAGIPPNMPIYKSWWSCRQHLAMNSQLNRGHSLVFRYYLGPPAGSKAFVSY</sequence>
<feature type="transmembrane region" description="Helical" evidence="11">
    <location>
        <begin position="193"/>
        <end position="211"/>
    </location>
</feature>
<reference evidence="12" key="2">
    <citation type="submission" date="2014-07" db="EMBL/GenBank/DDBJ databases">
        <authorList>
            <person name="Hull J."/>
        </authorList>
    </citation>
    <scope>NUCLEOTIDE SEQUENCE</scope>
</reference>
<keyword evidence="10" id="KW-0813">Transport</keyword>
<evidence type="ECO:0000256" key="9">
    <source>
        <dbReference type="PROSITE-ProRule" id="PRU00282"/>
    </source>
</evidence>
<dbReference type="EMBL" id="GBRD01004553">
    <property type="protein sequence ID" value="JAG61268.1"/>
    <property type="molecule type" value="Transcribed_RNA"/>
</dbReference>
<dbReference type="GO" id="GO:0005741">
    <property type="term" value="C:mitochondrial outer membrane"/>
    <property type="evidence" value="ECO:0007669"/>
    <property type="project" value="UniProtKB-SubCell"/>
</dbReference>
<dbReference type="EMBL" id="GBHO01006232">
    <property type="protein sequence ID" value="JAG37372.1"/>
    <property type="molecule type" value="Transcribed_RNA"/>
</dbReference>
<evidence type="ECO:0000313" key="16">
    <source>
        <dbReference type="EMBL" id="JAQ14879.1"/>
    </source>
</evidence>
<keyword evidence="3 9" id="KW-0812">Transmembrane</keyword>
<dbReference type="InterPro" id="IPR023395">
    <property type="entry name" value="MCP_dom_sf"/>
</dbReference>
<dbReference type="SUPFAM" id="SSF103506">
    <property type="entry name" value="Mitochondrial carrier"/>
    <property type="match status" value="1"/>
</dbReference>
<keyword evidence="8 9" id="KW-0472">Membrane</keyword>
<dbReference type="EMBL" id="GBHO01006235">
    <property type="protein sequence ID" value="JAG37369.1"/>
    <property type="molecule type" value="Transcribed_RNA"/>
</dbReference>
<keyword evidence="4" id="KW-0677">Repeat</keyword>
<evidence type="ECO:0000313" key="15">
    <source>
        <dbReference type="EMBL" id="JAP99621.1"/>
    </source>
</evidence>
<evidence type="ECO:0000256" key="10">
    <source>
        <dbReference type="RuleBase" id="RU000488"/>
    </source>
</evidence>
<comment type="subcellular location">
    <subcellularLocation>
        <location evidence="1">Mitochondrion outer membrane</location>
        <topology evidence="1">Multi-pass membrane protein</topology>
    </subcellularLocation>
</comment>